<comment type="caution">
    <text evidence="2">The sequence shown here is derived from an EMBL/GenBank/DDBJ whole genome shotgun (WGS) entry which is preliminary data.</text>
</comment>
<dbReference type="AlphaFoldDB" id="A0A014L7G2"/>
<reference evidence="2 3" key="1">
    <citation type="submission" date="2014-03" db="EMBL/GenBank/DDBJ databases">
        <title>Genome sequence of Mycoplasma ovipneumoniae strain 14811.</title>
        <authorList>
            <person name="Sirand-Pugnet P."/>
            <person name="Breton M."/>
            <person name="Dordet-Frisoni E."/>
            <person name="Baranowski E."/>
            <person name="Barre A."/>
            <person name="Couture C."/>
            <person name="Dupuy V."/>
            <person name="Gaurivaud P."/>
            <person name="Jacob D."/>
            <person name="Lemaitre C."/>
            <person name="Manso-Silvan L."/>
            <person name="Nikolski M."/>
            <person name="Nouvel L.-X."/>
            <person name="Poumarat F."/>
            <person name="Tardy F."/>
            <person name="Thebault P."/>
            <person name="Theil S."/>
            <person name="Citti C."/>
            <person name="Thiaucourt F."/>
            <person name="Blanchard A."/>
        </authorList>
    </citation>
    <scope>NUCLEOTIDE SEQUENCE [LARGE SCALE GENOMIC DNA]</scope>
    <source>
        <strain evidence="2 3">14811</strain>
    </source>
</reference>
<dbReference type="PROSITE" id="PS51257">
    <property type="entry name" value="PROKAR_LIPOPROTEIN"/>
    <property type="match status" value="1"/>
</dbReference>
<keyword evidence="1" id="KW-0732">Signal</keyword>
<feature type="signal peptide" evidence="1">
    <location>
        <begin position="1"/>
        <end position="23"/>
    </location>
</feature>
<protein>
    <recommendedName>
        <fullName evidence="4">Mycoplasma lipoprotein C-terminal domain-containing protein</fullName>
    </recommendedName>
</protein>
<dbReference type="EMBL" id="JFAD01000009">
    <property type="protein sequence ID" value="EXU61379.1"/>
    <property type="molecule type" value="Genomic_DNA"/>
</dbReference>
<dbReference type="RefSeq" id="WP_044283952.1">
    <property type="nucleotide sequence ID" value="NZ_JFAD01000009.1"/>
</dbReference>
<feature type="chain" id="PRO_5001473285" description="Mycoplasma lipoprotein C-terminal domain-containing protein" evidence="1">
    <location>
        <begin position="24"/>
        <end position="610"/>
    </location>
</feature>
<name>A0A014L7G2_9BACT</name>
<dbReference type="InterPro" id="IPR054825">
    <property type="entry name" value="P68-like"/>
</dbReference>
<organism evidence="2 3">
    <name type="scientific">Mesomycoplasma ovipneumoniae 14811</name>
    <dbReference type="NCBI Taxonomy" id="1188239"/>
    <lineage>
        <taxon>Bacteria</taxon>
        <taxon>Bacillati</taxon>
        <taxon>Mycoplasmatota</taxon>
        <taxon>Mycoplasmoidales</taxon>
        <taxon>Metamycoplasmataceae</taxon>
        <taxon>Mesomycoplasma</taxon>
    </lineage>
</organism>
<dbReference type="STRING" id="1188239.MOVI_0850"/>
<dbReference type="eggNOG" id="ENOG5030MEJ">
    <property type="taxonomic scope" value="Bacteria"/>
</dbReference>
<proteinExistence type="predicted"/>
<gene>
    <name evidence="2" type="ORF">MOVI_0850</name>
</gene>
<dbReference type="PATRIC" id="fig|1188239.3.peg.261"/>
<evidence type="ECO:0000313" key="2">
    <source>
        <dbReference type="EMBL" id="EXU61379.1"/>
    </source>
</evidence>
<sequence length="610" mass="69067">MNFKKFFKPLLLLSPSLFLVASACGVSENTIDPKTQVVMTTSQGPFWPLIFGLNVYGKNQKGLIPYYNQKFKDDHDFAPVRLVLDFESKAKTQQQTTENIKKLLDTNSDQLPSIVLGDSSTASVLQERNRLLEITSDKLKPGIFTDQIVGKYNSFNFGENKFYNIPFNVNDVDALGFNLDNLRIIFDLVKKGGGKVDENAEIYKKAQESAQKGNSTPENSFFSNLEVKSAEIFKDLNVNYDTFSNIEEALEFSTKFIDGVKLKADAKIDENTENASIFDIDYSGLVFHKNIISKSGKKFWEAKGKDLTFNIATDTSLQDEFKKTYEKFTKTNKKIEQKVGQKTKILQAFQFKNFKKKDSIGEWGSHDILQYRTVFGYVPGVGIKQSIDTATTRSLFAKSAPELAKGFATFNDVFTTNQPLKSRKDSQFFVYNSGGSSLIPIKTDTEKINKAAIKFLEWLFTGQNDIDKPGTMVDNTDYLMENTGYFLPTKAVVTQEKLEQVKKKYKEYYDKIVEFESNNKKSIELVGEDAKKIDWSLYEKMANLRSVIISMESMLNAFKEDASKVKILSDNGNFKEAKISATITDSLIESTKFENSKAETPEKLLTLINQ</sequence>
<accession>A0A014L7G2</accession>
<dbReference type="NCBIfam" id="NF045826">
    <property type="entry name" value="lipo_P68"/>
    <property type="match status" value="1"/>
</dbReference>
<evidence type="ECO:0000256" key="1">
    <source>
        <dbReference type="SAM" id="SignalP"/>
    </source>
</evidence>
<evidence type="ECO:0008006" key="4">
    <source>
        <dbReference type="Google" id="ProtNLM"/>
    </source>
</evidence>
<evidence type="ECO:0000313" key="3">
    <source>
        <dbReference type="Proteomes" id="UP000020977"/>
    </source>
</evidence>
<dbReference type="Proteomes" id="UP000020977">
    <property type="component" value="Unassembled WGS sequence"/>
</dbReference>